<feature type="binding site" evidence="3">
    <location>
        <position position="411"/>
    </location>
    <ligand>
        <name>substrate</name>
    </ligand>
</feature>
<evidence type="ECO:0000256" key="3">
    <source>
        <dbReference type="HAMAP-Rule" id="MF_01024"/>
    </source>
</evidence>
<keyword evidence="3" id="KW-0862">Zinc</keyword>
<comment type="caution">
    <text evidence="6">The sequence shown here is derived from an EMBL/GenBank/DDBJ whole genome shotgun (WGS) entry which is preliminary data.</text>
</comment>
<feature type="active site" description="Proton acceptor" evidence="3">
    <location>
        <position position="324"/>
    </location>
</feature>
<dbReference type="Gene3D" id="1.20.5.1300">
    <property type="match status" value="1"/>
</dbReference>
<feature type="binding site" evidence="3">
    <location>
        <position position="357"/>
    </location>
    <ligand>
        <name>Zn(2+)</name>
        <dbReference type="ChEBI" id="CHEBI:29105"/>
    </ligand>
</feature>
<proteinExistence type="inferred from homology"/>
<feature type="binding site" evidence="3">
    <location>
        <position position="188"/>
    </location>
    <ligand>
        <name>NAD(+)</name>
        <dbReference type="ChEBI" id="CHEBI:57540"/>
    </ligand>
</feature>
<evidence type="ECO:0000256" key="5">
    <source>
        <dbReference type="RuleBase" id="RU004175"/>
    </source>
</evidence>
<comment type="catalytic activity">
    <reaction evidence="3">
        <text>L-histidinol + 2 NAD(+) + H2O = L-histidine + 2 NADH + 3 H(+)</text>
        <dbReference type="Rhea" id="RHEA:20641"/>
        <dbReference type="ChEBI" id="CHEBI:15377"/>
        <dbReference type="ChEBI" id="CHEBI:15378"/>
        <dbReference type="ChEBI" id="CHEBI:57540"/>
        <dbReference type="ChEBI" id="CHEBI:57595"/>
        <dbReference type="ChEBI" id="CHEBI:57699"/>
        <dbReference type="ChEBI" id="CHEBI:57945"/>
        <dbReference type="EC" id="1.1.1.23"/>
    </reaction>
</comment>
<dbReference type="PIRSF" id="PIRSF000099">
    <property type="entry name" value="Histidinol_dh"/>
    <property type="match status" value="1"/>
</dbReference>
<dbReference type="InterPro" id="IPR022695">
    <property type="entry name" value="Histidinol_DH_monofunct"/>
</dbReference>
<evidence type="ECO:0000256" key="4">
    <source>
        <dbReference type="PIRNR" id="PIRNR000099"/>
    </source>
</evidence>
<dbReference type="RefSeq" id="WP_330623359.1">
    <property type="nucleotide sequence ID" value="NZ_JAGGLI010000005.1"/>
</dbReference>
<evidence type="ECO:0000256" key="2">
    <source>
        <dbReference type="ARBA" id="ARBA00023002"/>
    </source>
</evidence>
<comment type="function">
    <text evidence="3">Catalyzes the sequential NAD-dependent oxidations of L-histidinol to L-histidinaldehyde and then to L-histidine.</text>
</comment>
<name>A0ABS4KIA1_9FIRM</name>
<keyword evidence="3" id="KW-0520">NAD</keyword>
<dbReference type="EMBL" id="JAGGLI010000005">
    <property type="protein sequence ID" value="MBP2026866.1"/>
    <property type="molecule type" value="Genomic_DNA"/>
</dbReference>
<evidence type="ECO:0000313" key="6">
    <source>
        <dbReference type="EMBL" id="MBP2026866.1"/>
    </source>
</evidence>
<dbReference type="Proteomes" id="UP001314903">
    <property type="component" value="Unassembled WGS sequence"/>
</dbReference>
<evidence type="ECO:0000256" key="1">
    <source>
        <dbReference type="ARBA" id="ARBA00010178"/>
    </source>
</evidence>
<feature type="binding site" evidence="3">
    <location>
        <position position="357"/>
    </location>
    <ligand>
        <name>substrate</name>
    </ligand>
</feature>
<dbReference type="Gene3D" id="3.40.50.1980">
    <property type="entry name" value="Nitrogenase molybdenum iron protein domain"/>
    <property type="match status" value="2"/>
</dbReference>
<feature type="binding site" evidence="3">
    <location>
        <position position="256"/>
    </location>
    <ligand>
        <name>Zn(2+)</name>
        <dbReference type="ChEBI" id="CHEBI:29105"/>
    </ligand>
</feature>
<feature type="active site" description="Proton acceptor" evidence="3">
    <location>
        <position position="325"/>
    </location>
</feature>
<dbReference type="GO" id="GO:0004399">
    <property type="term" value="F:histidinol dehydrogenase activity"/>
    <property type="evidence" value="ECO:0007669"/>
    <property type="project" value="UniProtKB-EC"/>
</dbReference>
<keyword evidence="7" id="KW-1185">Reference proteome</keyword>
<feature type="binding site" evidence="3">
    <location>
        <position position="416"/>
    </location>
    <ligand>
        <name>Zn(2+)</name>
        <dbReference type="ChEBI" id="CHEBI:29105"/>
    </ligand>
</feature>
<sequence>MNIYKSKSKEGQKFLKKIISRQIDMEGDTLFEVKKILDDVRKYKDTAVKKYTKEFDNVYLEDFEVKEREFDFAESKVEDDLKKAMKKAYENIWRFHERQISKGFEIDIEDVKSGSKYLPIEKAGIYVPGGKAAYPSSVLMNAIPAKVAGVKEIIMIAPPSKDGSISNEVLYGARLCNVDRVFKIGGAQGIGALAYGTESVPKVDIITGPGNIYVSMAKKLVYGSVNIDMIAGPSEILILSDGLQNPSYIASDLLAQAEHDELASSILLTLSMTEGKKVSEELKIKVRELPKEDICIKSLENYGAIIVCESEEEMVEIANKIAPEHLEILGFGKGISEKIRNAGCIFLGEYSPEALGDYIAGPNHILPTNGTARFFSPLGTDTFMKRMNYISSTKEGLENLKENIEIFAKKEGLIAHERSITGRF</sequence>
<dbReference type="PANTHER" id="PTHR21256:SF2">
    <property type="entry name" value="HISTIDINE BIOSYNTHESIS TRIFUNCTIONAL PROTEIN"/>
    <property type="match status" value="1"/>
</dbReference>
<organism evidence="6 7">
    <name type="scientific">Acetoanaerobium pronyense</name>
    <dbReference type="NCBI Taxonomy" id="1482736"/>
    <lineage>
        <taxon>Bacteria</taxon>
        <taxon>Bacillati</taxon>
        <taxon>Bacillota</taxon>
        <taxon>Clostridia</taxon>
        <taxon>Peptostreptococcales</taxon>
        <taxon>Filifactoraceae</taxon>
        <taxon>Acetoanaerobium</taxon>
    </lineage>
</organism>
<dbReference type="HAMAP" id="MF_01024">
    <property type="entry name" value="HisD"/>
    <property type="match status" value="1"/>
</dbReference>
<keyword evidence="2 3" id="KW-0560">Oxidoreductase</keyword>
<protein>
    <recommendedName>
        <fullName evidence="3">Histidinol dehydrogenase</fullName>
        <shortName evidence="3">HDH</shortName>
        <ecNumber evidence="3">1.1.1.23</ecNumber>
    </recommendedName>
</protein>
<feature type="binding site" evidence="3">
    <location>
        <position position="325"/>
    </location>
    <ligand>
        <name>substrate</name>
    </ligand>
</feature>
<feature type="binding site" evidence="3">
    <location>
        <position position="211"/>
    </location>
    <ligand>
        <name>NAD(+)</name>
        <dbReference type="ChEBI" id="CHEBI:57540"/>
    </ligand>
</feature>
<evidence type="ECO:0000313" key="7">
    <source>
        <dbReference type="Proteomes" id="UP001314903"/>
    </source>
</evidence>
<keyword evidence="3" id="KW-0028">Amino-acid biosynthesis</keyword>
<reference evidence="6 7" key="1">
    <citation type="submission" date="2021-03" db="EMBL/GenBank/DDBJ databases">
        <title>Genomic Encyclopedia of Type Strains, Phase IV (KMG-IV): sequencing the most valuable type-strain genomes for metagenomic binning, comparative biology and taxonomic classification.</title>
        <authorList>
            <person name="Goeker M."/>
        </authorList>
    </citation>
    <scope>NUCLEOTIDE SEQUENCE [LARGE SCALE GENOMIC DNA]</scope>
    <source>
        <strain evidence="6 7">DSM 27512</strain>
    </source>
</reference>
<dbReference type="SUPFAM" id="SSF53720">
    <property type="entry name" value="ALDH-like"/>
    <property type="match status" value="1"/>
</dbReference>
<dbReference type="Pfam" id="PF00815">
    <property type="entry name" value="Histidinol_dh"/>
    <property type="match status" value="1"/>
</dbReference>
<dbReference type="EC" id="1.1.1.23" evidence="3"/>
<feature type="binding site" evidence="3">
    <location>
        <position position="256"/>
    </location>
    <ligand>
        <name>substrate</name>
    </ligand>
</feature>
<feature type="binding site" evidence="3">
    <location>
        <position position="259"/>
    </location>
    <ligand>
        <name>substrate</name>
    </ligand>
</feature>
<comment type="cofactor">
    <cofactor evidence="3">
        <name>Zn(2+)</name>
        <dbReference type="ChEBI" id="CHEBI:29105"/>
    </cofactor>
    <text evidence="3">Binds 1 zinc ion per subunit.</text>
</comment>
<gene>
    <name evidence="3" type="primary">hisD</name>
    <name evidence="6" type="ORF">J2Z35_000658</name>
</gene>
<feature type="binding site" evidence="3">
    <location>
        <position position="259"/>
    </location>
    <ligand>
        <name>Zn(2+)</name>
        <dbReference type="ChEBI" id="CHEBI:29105"/>
    </ligand>
</feature>
<dbReference type="InterPro" id="IPR012131">
    <property type="entry name" value="Hstdl_DH"/>
</dbReference>
<feature type="binding site" evidence="3">
    <location>
        <position position="234"/>
    </location>
    <ligand>
        <name>substrate</name>
    </ligand>
</feature>
<dbReference type="PANTHER" id="PTHR21256">
    <property type="entry name" value="HISTIDINOL DEHYDROGENASE HDH"/>
    <property type="match status" value="1"/>
</dbReference>
<accession>A0ABS4KIA1</accession>
<comment type="similarity">
    <text evidence="1 3 4 5">Belongs to the histidinol dehydrogenase family.</text>
</comment>
<dbReference type="InterPro" id="IPR016161">
    <property type="entry name" value="Ald_DH/histidinol_DH"/>
</dbReference>
<keyword evidence="3" id="KW-0368">Histidine biosynthesis</keyword>
<keyword evidence="3" id="KW-0479">Metal-binding</keyword>
<dbReference type="CDD" id="cd06572">
    <property type="entry name" value="Histidinol_dh"/>
    <property type="match status" value="1"/>
</dbReference>
<feature type="binding site" evidence="3">
    <location>
        <position position="416"/>
    </location>
    <ligand>
        <name>substrate</name>
    </ligand>
</feature>
<dbReference type="NCBIfam" id="TIGR00069">
    <property type="entry name" value="hisD"/>
    <property type="match status" value="1"/>
</dbReference>
<comment type="pathway">
    <text evidence="3">Amino-acid biosynthesis; L-histidine biosynthesis; L-histidine from 5-phospho-alpha-D-ribose 1-diphosphate: step 9/9.</text>
</comment>
<dbReference type="PRINTS" id="PR00083">
    <property type="entry name" value="HOLDHDRGNASE"/>
</dbReference>
<feature type="binding site" evidence="3">
    <location>
        <position position="126"/>
    </location>
    <ligand>
        <name>NAD(+)</name>
        <dbReference type="ChEBI" id="CHEBI:57540"/>
    </ligand>
</feature>